<dbReference type="Proteomes" id="UP001642464">
    <property type="component" value="Unassembled WGS sequence"/>
</dbReference>
<accession>A0ABP0RC53</accession>
<name>A0ABP0RC53_9DINO</name>
<protein>
    <recommendedName>
        <fullName evidence="5">Protein kinase domain-containing protein</fullName>
    </recommendedName>
</protein>
<dbReference type="Gene3D" id="3.30.200.20">
    <property type="entry name" value="Phosphorylase Kinase, domain 1"/>
    <property type="match status" value="1"/>
</dbReference>
<keyword evidence="1" id="KW-0067">ATP-binding</keyword>
<dbReference type="InterPro" id="IPR011009">
    <property type="entry name" value="Kinase-like_dom_sf"/>
</dbReference>
<feature type="region of interest" description="Disordered" evidence="2">
    <location>
        <begin position="111"/>
        <end position="130"/>
    </location>
</feature>
<feature type="compositionally biased region" description="Basic residues" evidence="2">
    <location>
        <begin position="1"/>
        <end position="11"/>
    </location>
</feature>
<evidence type="ECO:0000313" key="3">
    <source>
        <dbReference type="EMBL" id="CAK9098178.1"/>
    </source>
</evidence>
<organism evidence="3 4">
    <name type="scientific">Durusdinium trenchii</name>
    <dbReference type="NCBI Taxonomy" id="1381693"/>
    <lineage>
        <taxon>Eukaryota</taxon>
        <taxon>Sar</taxon>
        <taxon>Alveolata</taxon>
        <taxon>Dinophyceae</taxon>
        <taxon>Suessiales</taxon>
        <taxon>Symbiodiniaceae</taxon>
        <taxon>Durusdinium</taxon>
    </lineage>
</organism>
<evidence type="ECO:0000313" key="4">
    <source>
        <dbReference type="Proteomes" id="UP001642464"/>
    </source>
</evidence>
<sequence>MRRPGRNHRRGGCAAPLRGTPSAPGDPAEPRHRRGPDPERPPGPELLWSSALHSADRAALTPAAKGAEAAKVETAKVKSFHELFCVITRIGEGATGTVILAKDRASEQRRAVKVVHKTPGGQELKEENRS</sequence>
<comment type="caution">
    <text evidence="3">The sequence shown here is derived from an EMBL/GenBank/DDBJ whole genome shotgun (WGS) entry which is preliminary data.</text>
</comment>
<reference evidence="3 4" key="1">
    <citation type="submission" date="2024-02" db="EMBL/GenBank/DDBJ databases">
        <authorList>
            <person name="Chen Y."/>
            <person name="Shah S."/>
            <person name="Dougan E. K."/>
            <person name="Thang M."/>
            <person name="Chan C."/>
        </authorList>
    </citation>
    <scope>NUCLEOTIDE SEQUENCE [LARGE SCALE GENOMIC DNA]</scope>
</reference>
<evidence type="ECO:0000256" key="1">
    <source>
        <dbReference type="PROSITE-ProRule" id="PRU10141"/>
    </source>
</evidence>
<dbReference type="PROSITE" id="PS00107">
    <property type="entry name" value="PROTEIN_KINASE_ATP"/>
    <property type="match status" value="1"/>
</dbReference>
<feature type="binding site" evidence="1">
    <location>
        <position position="113"/>
    </location>
    <ligand>
        <name>ATP</name>
        <dbReference type="ChEBI" id="CHEBI:30616"/>
    </ligand>
</feature>
<dbReference type="EMBL" id="CAXAMM010041239">
    <property type="protein sequence ID" value="CAK9098178.1"/>
    <property type="molecule type" value="Genomic_DNA"/>
</dbReference>
<dbReference type="SUPFAM" id="SSF56112">
    <property type="entry name" value="Protein kinase-like (PK-like)"/>
    <property type="match status" value="1"/>
</dbReference>
<evidence type="ECO:0000256" key="2">
    <source>
        <dbReference type="SAM" id="MobiDB-lite"/>
    </source>
</evidence>
<proteinExistence type="predicted"/>
<keyword evidence="4" id="KW-1185">Reference proteome</keyword>
<feature type="region of interest" description="Disordered" evidence="2">
    <location>
        <begin position="1"/>
        <end position="47"/>
    </location>
</feature>
<keyword evidence="1" id="KW-0547">Nucleotide-binding</keyword>
<dbReference type="InterPro" id="IPR017441">
    <property type="entry name" value="Protein_kinase_ATP_BS"/>
</dbReference>
<gene>
    <name evidence="3" type="ORF">SCF082_LOCUS46031</name>
</gene>
<evidence type="ECO:0008006" key="5">
    <source>
        <dbReference type="Google" id="ProtNLM"/>
    </source>
</evidence>